<dbReference type="PANTHER" id="PTHR37304:SF1">
    <property type="entry name" value="MEMBRANE PROTEIN"/>
    <property type="match status" value="1"/>
</dbReference>
<keyword evidence="1" id="KW-1133">Transmembrane helix</keyword>
<evidence type="ECO:0000256" key="1">
    <source>
        <dbReference type="SAM" id="Phobius"/>
    </source>
</evidence>
<dbReference type="AlphaFoldDB" id="A0A2S0I7Y3"/>
<protein>
    <submittedName>
        <fullName evidence="2">DUF378 domain-containing protein</fullName>
    </submittedName>
</protein>
<evidence type="ECO:0000313" key="2">
    <source>
        <dbReference type="EMBL" id="AVJ28054.1"/>
    </source>
</evidence>
<evidence type="ECO:0000313" key="3">
    <source>
        <dbReference type="Proteomes" id="UP000239477"/>
    </source>
</evidence>
<dbReference type="EMBL" id="CP023270">
    <property type="protein sequence ID" value="AVJ28054.1"/>
    <property type="molecule type" value="Genomic_DNA"/>
</dbReference>
<dbReference type="Proteomes" id="UP000239477">
    <property type="component" value="Chromosome"/>
</dbReference>
<keyword evidence="3" id="KW-1185">Reference proteome</keyword>
<feature type="transmembrane region" description="Helical" evidence="1">
    <location>
        <begin position="50"/>
        <end position="74"/>
    </location>
</feature>
<feature type="transmembrane region" description="Helical" evidence="1">
    <location>
        <begin position="86"/>
        <end position="106"/>
    </location>
</feature>
<name>A0A2S0I7Y3_9BURK</name>
<proteinExistence type="predicted"/>
<reference evidence="2 3" key="1">
    <citation type="submission" date="2017-09" db="EMBL/GenBank/DDBJ databases">
        <title>Genomic, metabolic, and phenotypic characteristics of bacterial isolates from the natural microbiome of the model nematode Caenorhabditis elegans.</title>
        <authorList>
            <person name="Zimmermann J."/>
            <person name="Obeng N."/>
            <person name="Yang W."/>
            <person name="Obeng O."/>
            <person name="Kissoyan K."/>
            <person name="Pees B."/>
            <person name="Dirksen P."/>
            <person name="Hoppner M."/>
            <person name="Franke A."/>
            <person name="Rosenstiel P."/>
            <person name="Leippe M."/>
            <person name="Dierking K."/>
            <person name="Kaleta C."/>
            <person name="Schulenburg H."/>
        </authorList>
    </citation>
    <scope>NUCLEOTIDE SEQUENCE [LARGE SCALE GENOMIC DNA]</scope>
    <source>
        <strain evidence="2 3">MYb73</strain>
    </source>
</reference>
<dbReference type="OrthoDB" id="8657663at2"/>
<sequence>MEISRSEEVFADARPDEREPLTDVLPTPVPLAFTEDGRDSPRRSLSALDWTALIAVVAGGLNSGLIAAVNLDVIAKMLPHAAAARVVYALIGIAALYCVVLLFRLADDLSEAPR</sequence>
<dbReference type="Pfam" id="PF04070">
    <property type="entry name" value="DUF378"/>
    <property type="match status" value="1"/>
</dbReference>
<keyword evidence="1" id="KW-0812">Transmembrane</keyword>
<accession>A0A2S0I7Y3</accession>
<dbReference type="RefSeq" id="WP_105238867.1">
    <property type="nucleotide sequence ID" value="NZ_CP023270.1"/>
</dbReference>
<keyword evidence="1" id="KW-0472">Membrane</keyword>
<gene>
    <name evidence="2" type="ORF">CLM73_13520</name>
</gene>
<organism evidence="2 3">
    <name type="scientific">Achromobacter spanius</name>
    <dbReference type="NCBI Taxonomy" id="217203"/>
    <lineage>
        <taxon>Bacteria</taxon>
        <taxon>Pseudomonadati</taxon>
        <taxon>Pseudomonadota</taxon>
        <taxon>Betaproteobacteria</taxon>
        <taxon>Burkholderiales</taxon>
        <taxon>Alcaligenaceae</taxon>
        <taxon>Achromobacter</taxon>
    </lineage>
</organism>
<dbReference type="PANTHER" id="PTHR37304">
    <property type="entry name" value="MEMBRANE PROTEIN-RELATED"/>
    <property type="match status" value="1"/>
</dbReference>
<dbReference type="InterPro" id="IPR007211">
    <property type="entry name" value="DUF378"/>
</dbReference>